<organism evidence="1">
    <name type="scientific">uncultured Spirochaetaceae bacterium</name>
    <dbReference type="NCBI Taxonomy" id="201186"/>
    <lineage>
        <taxon>Bacteria</taxon>
        <taxon>Pseudomonadati</taxon>
        <taxon>Spirochaetota</taxon>
        <taxon>Spirochaetia</taxon>
        <taxon>Spirochaetales</taxon>
        <taxon>Spirochaetaceae</taxon>
        <taxon>environmental samples</taxon>
    </lineage>
</organism>
<dbReference type="EMBL" id="MN577574">
    <property type="protein sequence ID" value="QGT51331.1"/>
    <property type="molecule type" value="Genomic_DNA"/>
</dbReference>
<protein>
    <recommendedName>
        <fullName evidence="2">DUF3102 domain-containing protein</fullName>
    </recommendedName>
</protein>
<proteinExistence type="predicted"/>
<reference evidence="1" key="1">
    <citation type="journal article" date="2020" name="J. ISSAAS">
        <title>Lactobacilli and other gastrointestinal microbiota of Peromyscus leucopus, reservoir host for agents of Lyme disease and other zoonoses in North America.</title>
        <authorList>
            <person name="Milovic A."/>
            <person name="Bassam K."/>
            <person name="Shao H."/>
            <person name="Chatzistamou I."/>
            <person name="Tufts D.M."/>
            <person name="Diuk-Wasser M."/>
            <person name="Barbour A.G."/>
        </authorList>
    </citation>
    <scope>NUCLEOTIDE SEQUENCE</scope>
    <source>
        <strain evidence="1">LL50</strain>
    </source>
</reference>
<name>A0A650EPS6_9SPIO</name>
<sequence length="285" mass="32387">MGRKKISENVGDEVHGMELAAQKQEEVELSIQRAEELFGDGQPYERLRLETEIKFYMEQMGTSLLEMGKRLIRLKANEGHGGFMQCLENLGVSTRSANYAMSAARKFGSNSQTFANLGSSKIQYLTVLDDEQVEDLVNGDGVLGLGTLDDIEKMSVRELRVALRKEKSERKTERDDLEAVIAAKNSKVDELERELRHQVPPTKEQLAQIELDRIKKELFLPILTATEQFRLAQAAIAKARQIDGVTTEQLEAWVVQYNEQLSILYDEYEQTQDDIQNICPDKSEE</sequence>
<dbReference type="AlphaFoldDB" id="A0A650EPS6"/>
<evidence type="ECO:0000313" key="1">
    <source>
        <dbReference type="EMBL" id="QGT51331.1"/>
    </source>
</evidence>
<evidence type="ECO:0008006" key="2">
    <source>
        <dbReference type="Google" id="ProtNLM"/>
    </source>
</evidence>
<accession>A0A650EPS6</accession>
<gene>
    <name evidence="1" type="ORF">Unknown280_0230</name>
</gene>